<evidence type="ECO:0008006" key="4">
    <source>
        <dbReference type="Google" id="ProtNLM"/>
    </source>
</evidence>
<keyword evidence="1" id="KW-0732">Signal</keyword>
<dbReference type="InterPro" id="IPR002816">
    <property type="entry name" value="TraB/PrgY/GumN_fam"/>
</dbReference>
<keyword evidence="3" id="KW-1185">Reference proteome</keyword>
<dbReference type="InterPro" id="IPR047111">
    <property type="entry name" value="YbaP-like"/>
</dbReference>
<dbReference type="Proteomes" id="UP000281813">
    <property type="component" value="Unassembled WGS sequence"/>
</dbReference>
<dbReference type="PANTHER" id="PTHR40590:SF1">
    <property type="entry name" value="CYTOPLASMIC PROTEIN"/>
    <property type="match status" value="1"/>
</dbReference>
<dbReference type="InterPro" id="IPR032675">
    <property type="entry name" value="LRR_dom_sf"/>
</dbReference>
<proteinExistence type="predicted"/>
<dbReference type="Gene3D" id="3.80.10.10">
    <property type="entry name" value="Ribonuclease Inhibitor"/>
    <property type="match status" value="1"/>
</dbReference>
<dbReference type="CDD" id="cd14789">
    <property type="entry name" value="Tiki"/>
    <property type="match status" value="1"/>
</dbReference>
<name>A0A494YZG8_9BACI</name>
<dbReference type="AlphaFoldDB" id="A0A494YZG8"/>
<comment type="caution">
    <text evidence="2">The sequence shown here is derived from an EMBL/GenBank/DDBJ whole genome shotgun (WGS) entry which is preliminary data.</text>
</comment>
<dbReference type="InterPro" id="IPR001611">
    <property type="entry name" value="Leu-rich_rpt"/>
</dbReference>
<sequence>MKRILPILLWIMVASVLIACQDENVAEPITFSDEQLEIALREEAGKASDEELYETDFDEIVEINLSELGIGDLSGLEVLDSLETLSLEDNEITDFSILTELENLEKVNVVGNPIDENEETQTLLEELNEKGIEVINTKPEIVGSPDGPGGFLWEVENGDTTVYLQGTIHIGIEDLYPLHEKIEEAYASSDVIVPEIDLTTLNPFELQDVMVELGTYQDGTTIKDHIPEELYNNVGATLEEIGIPLQLLEMYKPWILSSTIQQLMTEQLGYIHGVDEYFLNRAADDGKEIIALETAEEQFNIFAETSLEYQVQMLEESLIDLEIYKQDLDTLIGLYKEGDIDKLLAALTAEEDVDMTEEDQEFMEALNDNRNDGMAEDIMGFLEEDNGKTYFVIVGSLHYIMEPHIISILEENGYEVEHIH</sequence>
<evidence type="ECO:0000313" key="3">
    <source>
        <dbReference type="Proteomes" id="UP000281813"/>
    </source>
</evidence>
<evidence type="ECO:0000313" key="2">
    <source>
        <dbReference type="EMBL" id="RKQ15552.1"/>
    </source>
</evidence>
<feature type="chain" id="PRO_5038917672" description="TraB/GumN family protein" evidence="1">
    <location>
        <begin position="20"/>
        <end position="420"/>
    </location>
</feature>
<dbReference type="PROSITE" id="PS51450">
    <property type="entry name" value="LRR"/>
    <property type="match status" value="1"/>
</dbReference>
<dbReference type="SUPFAM" id="SSF52058">
    <property type="entry name" value="L domain-like"/>
    <property type="match status" value="1"/>
</dbReference>
<feature type="signal peptide" evidence="1">
    <location>
        <begin position="1"/>
        <end position="19"/>
    </location>
</feature>
<organism evidence="2 3">
    <name type="scientific">Oceanobacillus bengalensis</name>
    <dbReference type="NCBI Taxonomy" id="1435466"/>
    <lineage>
        <taxon>Bacteria</taxon>
        <taxon>Bacillati</taxon>
        <taxon>Bacillota</taxon>
        <taxon>Bacilli</taxon>
        <taxon>Bacillales</taxon>
        <taxon>Bacillaceae</taxon>
        <taxon>Oceanobacillus</taxon>
    </lineage>
</organism>
<dbReference type="OrthoDB" id="357294at2"/>
<evidence type="ECO:0000256" key="1">
    <source>
        <dbReference type="SAM" id="SignalP"/>
    </source>
</evidence>
<accession>A0A494YZG8</accession>
<dbReference type="RefSeq" id="WP_121131287.1">
    <property type="nucleotide sequence ID" value="NZ_JBHUFK010000043.1"/>
</dbReference>
<dbReference type="PANTHER" id="PTHR40590">
    <property type="entry name" value="CYTOPLASMIC PROTEIN-RELATED"/>
    <property type="match status" value="1"/>
</dbReference>
<reference evidence="2 3" key="1">
    <citation type="journal article" date="2015" name="Antonie Van Leeuwenhoek">
        <title>Oceanobacillus bengalensis sp. nov., a bacterium isolated from seawater of the Bay of Bengal.</title>
        <authorList>
            <person name="Yongchang O."/>
            <person name="Xiang W."/>
            <person name="Wang G."/>
        </authorList>
    </citation>
    <scope>NUCLEOTIDE SEQUENCE [LARGE SCALE GENOMIC DNA]</scope>
    <source>
        <strain evidence="2 3">MCCC 1K00260</strain>
    </source>
</reference>
<dbReference type="EMBL" id="RBZO01000013">
    <property type="protein sequence ID" value="RKQ15552.1"/>
    <property type="molecule type" value="Genomic_DNA"/>
</dbReference>
<gene>
    <name evidence="2" type="ORF">D8M05_09790</name>
</gene>
<protein>
    <recommendedName>
        <fullName evidence="4">TraB/GumN family protein</fullName>
    </recommendedName>
</protein>
<dbReference type="Pfam" id="PF01963">
    <property type="entry name" value="TraB_PrgY_gumN"/>
    <property type="match status" value="1"/>
</dbReference>
<dbReference type="PROSITE" id="PS51257">
    <property type="entry name" value="PROKAR_LIPOPROTEIN"/>
    <property type="match status" value="1"/>
</dbReference>